<accession>A0ABT6DHE4</accession>
<evidence type="ECO:0000256" key="1">
    <source>
        <dbReference type="SAM" id="SignalP"/>
    </source>
</evidence>
<reference evidence="2" key="1">
    <citation type="submission" date="2022-08" db="EMBL/GenBank/DDBJ databases">
        <title>Novel Bdellovibrio Species Isolated from Svalbard: Designation Bdellovibrio svalbardensis.</title>
        <authorList>
            <person name="Mitchell R.J."/>
            <person name="Choi S.Y."/>
        </authorList>
    </citation>
    <scope>NUCLEOTIDE SEQUENCE</scope>
    <source>
        <strain evidence="2">PAP01</strain>
    </source>
</reference>
<name>A0ABT6DHE4_9BACT</name>
<gene>
    <name evidence="2" type="ORF">NWE73_04815</name>
</gene>
<feature type="chain" id="PRO_5045447963" description="Lipoprotein" evidence="1">
    <location>
        <begin position="20"/>
        <end position="338"/>
    </location>
</feature>
<keyword evidence="3" id="KW-1185">Reference proteome</keyword>
<organism evidence="2 3">
    <name type="scientific">Bdellovibrio svalbardensis</name>
    <dbReference type="NCBI Taxonomy" id="2972972"/>
    <lineage>
        <taxon>Bacteria</taxon>
        <taxon>Pseudomonadati</taxon>
        <taxon>Bdellovibrionota</taxon>
        <taxon>Bdellovibrionia</taxon>
        <taxon>Bdellovibrionales</taxon>
        <taxon>Pseudobdellovibrionaceae</taxon>
        <taxon>Bdellovibrio</taxon>
    </lineage>
</organism>
<evidence type="ECO:0000313" key="3">
    <source>
        <dbReference type="Proteomes" id="UP001152321"/>
    </source>
</evidence>
<protein>
    <recommendedName>
        <fullName evidence="4">Lipoprotein</fullName>
    </recommendedName>
</protein>
<sequence length="338" mass="37750">MKKSLVLVLMLVMAGCSFSKHDKDKKEESIGYNTDIILQDYKLSNFDKTIVAIKKNDSILFYSVVNKLSKNEINSLTENGLSLAEIALQNDRYDFFRDLLKAGLSPFLKGYLFPSGVALGAVPRREYAFVITGAVRKLLGQATDICNTGDIRELIGFMDTHFIPPTQKVCGENNLFQTFLIETANPDDFGYAVMRYLKPDGEAFDVHLNEILFFALTNVSKKTISAIDRVCKERSCNINQYRIEDFIQQSNVVDVLNSYEALLVARSEILLAPSTRLELPAPPPPGGRNEPYIDSRIAGGMPLLSYMKGLIENRLGRLSVEEAEPFAERAQSLGLKAN</sequence>
<dbReference type="Proteomes" id="UP001152321">
    <property type="component" value="Unassembled WGS sequence"/>
</dbReference>
<comment type="caution">
    <text evidence="2">The sequence shown here is derived from an EMBL/GenBank/DDBJ whole genome shotgun (WGS) entry which is preliminary data.</text>
</comment>
<evidence type="ECO:0000313" key="2">
    <source>
        <dbReference type="EMBL" id="MDG0815675.1"/>
    </source>
</evidence>
<dbReference type="PROSITE" id="PS51257">
    <property type="entry name" value="PROKAR_LIPOPROTEIN"/>
    <property type="match status" value="1"/>
</dbReference>
<dbReference type="RefSeq" id="WP_277577148.1">
    <property type="nucleotide sequence ID" value="NZ_JANRMI010000001.1"/>
</dbReference>
<evidence type="ECO:0008006" key="4">
    <source>
        <dbReference type="Google" id="ProtNLM"/>
    </source>
</evidence>
<proteinExistence type="predicted"/>
<keyword evidence="1" id="KW-0732">Signal</keyword>
<dbReference type="EMBL" id="JANRMI010000001">
    <property type="protein sequence ID" value="MDG0815675.1"/>
    <property type="molecule type" value="Genomic_DNA"/>
</dbReference>
<feature type="signal peptide" evidence="1">
    <location>
        <begin position="1"/>
        <end position="19"/>
    </location>
</feature>